<dbReference type="Gene3D" id="3.30.565.10">
    <property type="entry name" value="Histidine kinase-like ATPase, C-terminal domain"/>
    <property type="match status" value="1"/>
</dbReference>
<evidence type="ECO:0000313" key="4">
    <source>
        <dbReference type="Proteomes" id="UP000831786"/>
    </source>
</evidence>
<feature type="transmembrane region" description="Helical" evidence="1">
    <location>
        <begin position="544"/>
        <end position="564"/>
    </location>
</feature>
<feature type="transmembrane region" description="Helical" evidence="1">
    <location>
        <begin position="469"/>
        <end position="489"/>
    </location>
</feature>
<feature type="transmembrane region" description="Helical" evidence="1">
    <location>
        <begin position="408"/>
        <end position="431"/>
    </location>
</feature>
<dbReference type="Proteomes" id="UP000831786">
    <property type="component" value="Chromosome"/>
</dbReference>
<feature type="transmembrane region" description="Helical" evidence="1">
    <location>
        <begin position="495"/>
        <end position="512"/>
    </location>
</feature>
<feature type="transmembrane region" description="Helical" evidence="1">
    <location>
        <begin position="156"/>
        <end position="177"/>
    </location>
</feature>
<dbReference type="SUPFAM" id="SSF55874">
    <property type="entry name" value="ATPase domain of HSP90 chaperone/DNA topoisomerase II/histidine kinase"/>
    <property type="match status" value="1"/>
</dbReference>
<dbReference type="Pfam" id="PF02518">
    <property type="entry name" value="HATPase_c"/>
    <property type="match status" value="1"/>
</dbReference>
<evidence type="ECO:0000313" key="3">
    <source>
        <dbReference type="EMBL" id="UOQ56031.1"/>
    </source>
</evidence>
<gene>
    <name evidence="3" type="ORF">MUN78_09980</name>
</gene>
<feature type="transmembrane region" description="Helical" evidence="1">
    <location>
        <begin position="111"/>
        <end position="144"/>
    </location>
</feature>
<feature type="transmembrane region" description="Helical" evidence="1">
    <location>
        <begin position="519"/>
        <end position="538"/>
    </location>
</feature>
<evidence type="ECO:0000259" key="2">
    <source>
        <dbReference type="Pfam" id="PF02518"/>
    </source>
</evidence>
<feature type="transmembrane region" description="Helical" evidence="1">
    <location>
        <begin position="81"/>
        <end position="99"/>
    </location>
</feature>
<feature type="transmembrane region" description="Helical" evidence="1">
    <location>
        <begin position="27"/>
        <end position="49"/>
    </location>
</feature>
<dbReference type="EMBL" id="CP095045">
    <property type="protein sequence ID" value="UOQ56031.1"/>
    <property type="molecule type" value="Genomic_DNA"/>
</dbReference>
<keyword evidence="4" id="KW-1185">Reference proteome</keyword>
<protein>
    <recommendedName>
        <fullName evidence="2">Histidine kinase/HSP90-like ATPase domain-containing protein</fullName>
    </recommendedName>
</protein>
<accession>A0ABY4FH97</accession>
<reference evidence="3 4" key="1">
    <citation type="submission" date="2022-04" db="EMBL/GenBank/DDBJ databases">
        <title>Leucobacter sp. isolated from rhizosphere of garlic.</title>
        <authorList>
            <person name="Won M."/>
            <person name="Lee C.-M."/>
            <person name="Woen H.-Y."/>
            <person name="Kwon S.-W."/>
        </authorList>
    </citation>
    <scope>NUCLEOTIDE SEQUENCE [LARGE SCALE GENOMIC DNA]</scope>
    <source>
        <strain evidence="3 4">H21R-40</strain>
    </source>
</reference>
<dbReference type="InterPro" id="IPR003594">
    <property type="entry name" value="HATPase_dom"/>
</dbReference>
<keyword evidence="1" id="KW-0472">Membrane</keyword>
<dbReference type="RefSeq" id="WP_244726171.1">
    <property type="nucleotide sequence ID" value="NZ_CP095045.1"/>
</dbReference>
<keyword evidence="1" id="KW-0812">Transmembrane</keyword>
<proteinExistence type="predicted"/>
<evidence type="ECO:0000256" key="1">
    <source>
        <dbReference type="SAM" id="Phobius"/>
    </source>
</evidence>
<feature type="domain" description="Histidine kinase/HSP90-like ATPase" evidence="2">
    <location>
        <begin position="301"/>
        <end position="388"/>
    </location>
</feature>
<keyword evidence="1" id="KW-1133">Transmembrane helix</keyword>
<sequence>MIAARAHRWTPSAPGTAGWTTRSFDELIPAAQIACISLAQPIFAVAALGSQLRVPGAFLVTAHLAVALLGAVVLLRRAHPLAFLLPCFAILVLDALAAVEHDGALTLLLTAVGPLIVILPIMFWAGAVPVLSSACVAVALSLALSRAHPDWPASVAVSFAAAALVFGIGAAALIGGIRRLVAATARSEQDAARERQQAERTRLAVAADVEYRRVLHDTVVNTLGSLARDDAALLDPGVVRGRCARDLRRIAGFHEEITGDAGEAGPLDGVDAGGAMPVRRLGMTDEELRRICALAPRTVVRALRGCVEEAVRNAADHSGATAVTLEARASRSELAILVSDDGRGFDGAIPPGRGLAESVFARAREHGIDAELDTAPGSGTRIALRTELTRRPADTAADASEEGAFRAFLLRLSWIWALVITGAVLLGELLVGSGDPAAPIVLALGVAAICGGAWFACRGGRPLPRGIALLALAGIPAVAWATLAGSIGAGSGPSAIHAYLVTPLLVLLLLVPTSRAPSIAAAALLVAAVAAAAVRTAVAAPSALPALGVAVAPLAILVVAWYLFHAAMLGFDARAARARARARAGQREAAAAESAAAARDRWNRVGLGASLELIAALADGSATVADPAVRARCAAEEHQLRQLASLLADAGPMNWWLALALAQARSRGLRLVLRTESARIADPREAEALGRLVLDCVAAARAGTELVVNLFADAGVTRLIVVGDGPTPPEAIRHGSEAALRVAHRELGEQSLLEATWRSDYAAGGISTPSSR</sequence>
<name>A0ABY4FH97_9MICO</name>
<organism evidence="3 4">
    <name type="scientific">Leucobacter allii</name>
    <dbReference type="NCBI Taxonomy" id="2932247"/>
    <lineage>
        <taxon>Bacteria</taxon>
        <taxon>Bacillati</taxon>
        <taxon>Actinomycetota</taxon>
        <taxon>Actinomycetes</taxon>
        <taxon>Micrococcales</taxon>
        <taxon>Microbacteriaceae</taxon>
        <taxon>Leucobacter</taxon>
    </lineage>
</organism>
<feature type="transmembrane region" description="Helical" evidence="1">
    <location>
        <begin position="437"/>
        <end position="457"/>
    </location>
</feature>
<dbReference type="InterPro" id="IPR036890">
    <property type="entry name" value="HATPase_C_sf"/>
</dbReference>
<feature type="transmembrane region" description="Helical" evidence="1">
    <location>
        <begin position="56"/>
        <end position="75"/>
    </location>
</feature>